<dbReference type="InParanoid" id="A0A1J7IQ34"/>
<dbReference type="EMBL" id="KV875097">
    <property type="protein sequence ID" value="OIW29590.1"/>
    <property type="molecule type" value="Genomic_DNA"/>
</dbReference>
<protein>
    <submittedName>
        <fullName evidence="1">Uncharacterized protein</fullName>
    </submittedName>
</protein>
<organism evidence="1 2">
    <name type="scientific">Coniochaeta ligniaria NRRL 30616</name>
    <dbReference type="NCBI Taxonomy" id="1408157"/>
    <lineage>
        <taxon>Eukaryota</taxon>
        <taxon>Fungi</taxon>
        <taxon>Dikarya</taxon>
        <taxon>Ascomycota</taxon>
        <taxon>Pezizomycotina</taxon>
        <taxon>Sordariomycetes</taxon>
        <taxon>Sordariomycetidae</taxon>
        <taxon>Coniochaetales</taxon>
        <taxon>Coniochaetaceae</taxon>
        <taxon>Coniochaeta</taxon>
    </lineage>
</organism>
<gene>
    <name evidence="1" type="ORF">CONLIGDRAFT_334284</name>
</gene>
<accession>A0A1J7IQ34</accession>
<dbReference type="Proteomes" id="UP000182658">
    <property type="component" value="Unassembled WGS sequence"/>
</dbReference>
<keyword evidence="2" id="KW-1185">Reference proteome</keyword>
<reference evidence="1 2" key="1">
    <citation type="submission" date="2016-10" db="EMBL/GenBank/DDBJ databases">
        <title>Draft genome sequence of Coniochaeta ligniaria NRRL30616, a lignocellulolytic fungus for bioabatement of inhibitors in plant biomass hydrolysates.</title>
        <authorList>
            <consortium name="DOE Joint Genome Institute"/>
            <person name="Jimenez D.J."/>
            <person name="Hector R.E."/>
            <person name="Riley R."/>
            <person name="Sun H."/>
            <person name="Grigoriev I.V."/>
            <person name="Van Elsas J.D."/>
            <person name="Nichols N.N."/>
        </authorList>
    </citation>
    <scope>NUCLEOTIDE SEQUENCE [LARGE SCALE GENOMIC DNA]</scope>
    <source>
        <strain evidence="1 2">NRRL 30616</strain>
    </source>
</reference>
<name>A0A1J7IQ34_9PEZI</name>
<dbReference type="AlphaFoldDB" id="A0A1J7IQ34"/>
<evidence type="ECO:0000313" key="2">
    <source>
        <dbReference type="Proteomes" id="UP000182658"/>
    </source>
</evidence>
<proteinExistence type="predicted"/>
<evidence type="ECO:0000313" key="1">
    <source>
        <dbReference type="EMBL" id="OIW29590.1"/>
    </source>
</evidence>
<sequence length="70" mass="8158">MLDVELRSRNFSMAGRRCWRLGRAIQRKAQMTDKSAETQTSILMEAVIRTLYPSIFVLAFLVRNGVYFDQ</sequence>